<keyword evidence="9" id="KW-0645">Protease</keyword>
<dbReference type="Proteomes" id="UP001152599">
    <property type="component" value="Unassembled WGS sequence"/>
</dbReference>
<accession>A0A9X4MU62</accession>
<protein>
    <submittedName>
        <fullName evidence="9">Rhomboid family intramembrane serine protease</fullName>
    </submittedName>
</protein>
<reference evidence="9" key="1">
    <citation type="submission" date="2022-07" db="EMBL/GenBank/DDBJ databases">
        <title>Description and genome-wide analysis of Profundicola chukchiensis gen. nov., sp. nov., marine bacteria isolated from bottom sediments of the Chukchi Sea.</title>
        <authorList>
            <person name="Romanenko L."/>
            <person name="Otstavnykh N."/>
            <person name="Kurilenko V."/>
            <person name="Eremeev V."/>
            <person name="Velansky P."/>
            <person name="Mikhailov V."/>
            <person name="Isaeva M."/>
        </authorList>
    </citation>
    <scope>NUCLEOTIDE SEQUENCE</scope>
    <source>
        <strain evidence="9">KMM 9713</strain>
    </source>
</reference>
<keyword evidence="6 7" id="KW-0472">Membrane</keyword>
<dbReference type="PANTHER" id="PTHR43731">
    <property type="entry name" value="RHOMBOID PROTEASE"/>
    <property type="match status" value="1"/>
</dbReference>
<feature type="domain" description="Peptidase S54 rhomboid" evidence="8">
    <location>
        <begin position="49"/>
        <end position="107"/>
    </location>
</feature>
<evidence type="ECO:0000259" key="8">
    <source>
        <dbReference type="Pfam" id="PF01694"/>
    </source>
</evidence>
<evidence type="ECO:0000256" key="2">
    <source>
        <dbReference type="ARBA" id="ARBA00009045"/>
    </source>
</evidence>
<keyword evidence="5 7" id="KW-1133">Transmembrane helix</keyword>
<comment type="caution">
    <text evidence="9">The sequence shown here is derived from an EMBL/GenBank/DDBJ whole genome shotgun (WGS) entry which is preliminary data.</text>
</comment>
<evidence type="ECO:0000256" key="3">
    <source>
        <dbReference type="ARBA" id="ARBA00022692"/>
    </source>
</evidence>
<dbReference type="GO" id="GO:0006508">
    <property type="term" value="P:proteolysis"/>
    <property type="evidence" value="ECO:0007669"/>
    <property type="project" value="UniProtKB-KW"/>
</dbReference>
<feature type="transmembrane region" description="Helical" evidence="7">
    <location>
        <begin position="232"/>
        <end position="251"/>
    </location>
</feature>
<name>A0A9X4MU62_9FLAO</name>
<feature type="transmembrane region" description="Helical" evidence="7">
    <location>
        <begin position="52"/>
        <end position="76"/>
    </location>
</feature>
<comment type="similarity">
    <text evidence="2">Belongs to the peptidase S54 family.</text>
</comment>
<dbReference type="Gene3D" id="1.20.1540.10">
    <property type="entry name" value="Rhomboid-like"/>
    <property type="match status" value="1"/>
</dbReference>
<evidence type="ECO:0000256" key="1">
    <source>
        <dbReference type="ARBA" id="ARBA00004141"/>
    </source>
</evidence>
<evidence type="ECO:0000256" key="4">
    <source>
        <dbReference type="ARBA" id="ARBA00022801"/>
    </source>
</evidence>
<keyword evidence="4" id="KW-0378">Hydrolase</keyword>
<dbReference type="GO" id="GO:0004252">
    <property type="term" value="F:serine-type endopeptidase activity"/>
    <property type="evidence" value="ECO:0007669"/>
    <property type="project" value="InterPro"/>
</dbReference>
<dbReference type="GO" id="GO:0016020">
    <property type="term" value="C:membrane"/>
    <property type="evidence" value="ECO:0007669"/>
    <property type="project" value="UniProtKB-SubCell"/>
</dbReference>
<dbReference type="InterPro" id="IPR035952">
    <property type="entry name" value="Rhomboid-like_sf"/>
</dbReference>
<feature type="transmembrane region" description="Helical" evidence="7">
    <location>
        <begin position="88"/>
        <end position="109"/>
    </location>
</feature>
<evidence type="ECO:0000256" key="6">
    <source>
        <dbReference type="ARBA" id="ARBA00023136"/>
    </source>
</evidence>
<dbReference type="Pfam" id="PF01694">
    <property type="entry name" value="Rhomboid"/>
    <property type="match status" value="2"/>
</dbReference>
<dbReference type="RefSeq" id="WP_304419724.1">
    <property type="nucleotide sequence ID" value="NZ_JANCMU010000001.1"/>
</dbReference>
<keyword evidence="10" id="KW-1185">Reference proteome</keyword>
<feature type="domain" description="Peptidase S54 rhomboid" evidence="8">
    <location>
        <begin position="167"/>
        <end position="248"/>
    </location>
</feature>
<feature type="transmembrane region" description="Helical" evidence="7">
    <location>
        <begin position="12"/>
        <end position="32"/>
    </location>
</feature>
<dbReference type="EMBL" id="JANCMU010000001">
    <property type="protein sequence ID" value="MDG4944976.1"/>
    <property type="molecule type" value="Genomic_DNA"/>
</dbReference>
<evidence type="ECO:0000313" key="9">
    <source>
        <dbReference type="EMBL" id="MDG4944976.1"/>
    </source>
</evidence>
<evidence type="ECO:0000313" key="10">
    <source>
        <dbReference type="Proteomes" id="UP001152599"/>
    </source>
</evidence>
<dbReference type="InterPro" id="IPR050925">
    <property type="entry name" value="Rhomboid_protease_S54"/>
</dbReference>
<dbReference type="SUPFAM" id="SSF144091">
    <property type="entry name" value="Rhomboid-like"/>
    <property type="match status" value="1"/>
</dbReference>
<sequence length="257" mass="28840">MFQNIPTITKNLLIINALFFLAKFVFGATGYNLDVFFGAFYPESVNFKSYQIISHMFMHGDTMHFFFNMFALWMFGSAVEKALGEKRYIILYFVAGLGAFVLFNLTNYFSINEFKAAVTNQGLIDSVNQFAKLEVLGGSTSDQINNNFNTWLQANNTVPTDANQELFLGYSIPMVGASGAIFGVLVAFGMMFPNAILMLIFPPIPLKAKYFIPIYIIIELYLAVQAHPGDNVAHYAHLGGALLGFIMIRYWKKTSLN</sequence>
<keyword evidence="3 7" id="KW-0812">Transmembrane</keyword>
<evidence type="ECO:0000256" key="7">
    <source>
        <dbReference type="SAM" id="Phobius"/>
    </source>
</evidence>
<dbReference type="InterPro" id="IPR022764">
    <property type="entry name" value="Peptidase_S54_rhomboid_dom"/>
</dbReference>
<gene>
    <name evidence="9" type="ORF">NMK71_00975</name>
</gene>
<evidence type="ECO:0000256" key="5">
    <source>
        <dbReference type="ARBA" id="ARBA00022989"/>
    </source>
</evidence>
<organism evidence="9 10">
    <name type="scientific">Profundicola chukchiensis</name>
    <dbReference type="NCBI Taxonomy" id="2961959"/>
    <lineage>
        <taxon>Bacteria</taxon>
        <taxon>Pseudomonadati</taxon>
        <taxon>Bacteroidota</taxon>
        <taxon>Flavobacteriia</taxon>
        <taxon>Flavobacteriales</taxon>
        <taxon>Weeksellaceae</taxon>
        <taxon>Profundicola</taxon>
    </lineage>
</organism>
<dbReference type="PANTHER" id="PTHR43731:SF14">
    <property type="entry name" value="PRESENILIN-ASSOCIATED RHOMBOID-LIKE PROTEIN, MITOCHONDRIAL"/>
    <property type="match status" value="1"/>
</dbReference>
<comment type="subcellular location">
    <subcellularLocation>
        <location evidence="1">Membrane</location>
        <topology evidence="1">Multi-pass membrane protein</topology>
    </subcellularLocation>
</comment>
<proteinExistence type="inferred from homology"/>
<dbReference type="AlphaFoldDB" id="A0A9X4MU62"/>